<accession>A0ABD0LCI3</accession>
<evidence type="ECO:0000313" key="3">
    <source>
        <dbReference type="Proteomes" id="UP001519460"/>
    </source>
</evidence>
<feature type="region of interest" description="Disordered" evidence="1">
    <location>
        <begin position="47"/>
        <end position="89"/>
    </location>
</feature>
<evidence type="ECO:0000256" key="1">
    <source>
        <dbReference type="SAM" id="MobiDB-lite"/>
    </source>
</evidence>
<protein>
    <submittedName>
        <fullName evidence="2">Uncharacterized protein</fullName>
    </submittedName>
</protein>
<feature type="compositionally biased region" description="Basic and acidic residues" evidence="1">
    <location>
        <begin position="77"/>
        <end position="89"/>
    </location>
</feature>
<name>A0ABD0LCI3_9CAEN</name>
<sequence length="198" mass="22234">LVPAVVLEVEAKWEGRSSRLTRAGELTPAQWIVSSVPYFDGQTCPPGQCQLSTHRKPRSGQNENRLTAGDNPWTQEKTTDAREGGNSRVQEEVTKDGSAGMIHYRVILSLRDSTRRVILSLWDSTRRVILSLRDSTRHVILSLRDSTPRVILSLRDSVDTPRHPLFAGLDTLTSRLIIQHHYAPVRNLTPPGHSMYGH</sequence>
<dbReference type="AlphaFoldDB" id="A0ABD0LCI3"/>
<organism evidence="2 3">
    <name type="scientific">Batillaria attramentaria</name>
    <dbReference type="NCBI Taxonomy" id="370345"/>
    <lineage>
        <taxon>Eukaryota</taxon>
        <taxon>Metazoa</taxon>
        <taxon>Spiralia</taxon>
        <taxon>Lophotrochozoa</taxon>
        <taxon>Mollusca</taxon>
        <taxon>Gastropoda</taxon>
        <taxon>Caenogastropoda</taxon>
        <taxon>Sorbeoconcha</taxon>
        <taxon>Cerithioidea</taxon>
        <taxon>Batillariidae</taxon>
        <taxon>Batillaria</taxon>
    </lineage>
</organism>
<feature type="non-terminal residue" evidence="2">
    <location>
        <position position="1"/>
    </location>
</feature>
<evidence type="ECO:0000313" key="2">
    <source>
        <dbReference type="EMBL" id="KAK7497105.1"/>
    </source>
</evidence>
<proteinExistence type="predicted"/>
<keyword evidence="3" id="KW-1185">Reference proteome</keyword>
<dbReference type="Proteomes" id="UP001519460">
    <property type="component" value="Unassembled WGS sequence"/>
</dbReference>
<reference evidence="2 3" key="1">
    <citation type="journal article" date="2023" name="Sci. Data">
        <title>Genome assembly of the Korean intertidal mud-creeper Batillaria attramentaria.</title>
        <authorList>
            <person name="Patra A.K."/>
            <person name="Ho P.T."/>
            <person name="Jun S."/>
            <person name="Lee S.J."/>
            <person name="Kim Y."/>
            <person name="Won Y.J."/>
        </authorList>
    </citation>
    <scope>NUCLEOTIDE SEQUENCE [LARGE SCALE GENOMIC DNA]</scope>
    <source>
        <strain evidence="2">Wonlab-2016</strain>
    </source>
</reference>
<gene>
    <name evidence="2" type="ORF">BaRGS_00011635</name>
</gene>
<comment type="caution">
    <text evidence="2">The sequence shown here is derived from an EMBL/GenBank/DDBJ whole genome shotgun (WGS) entry which is preliminary data.</text>
</comment>
<dbReference type="EMBL" id="JACVVK020000061">
    <property type="protein sequence ID" value="KAK7497105.1"/>
    <property type="molecule type" value="Genomic_DNA"/>
</dbReference>